<dbReference type="CDD" id="cd00051">
    <property type="entry name" value="EFh"/>
    <property type="match status" value="2"/>
</dbReference>
<dbReference type="InterPro" id="IPR039647">
    <property type="entry name" value="EF_hand_pair_protein_CML-like"/>
</dbReference>
<dbReference type="InterPro" id="IPR027417">
    <property type="entry name" value="P-loop_NTPase"/>
</dbReference>
<feature type="domain" description="EF-hand" evidence="5">
    <location>
        <begin position="520"/>
        <end position="555"/>
    </location>
</feature>
<evidence type="ECO:0000313" key="7">
    <source>
        <dbReference type="Proteomes" id="UP001374535"/>
    </source>
</evidence>
<organism evidence="6 7">
    <name type="scientific">Vigna mungo</name>
    <name type="common">Black gram</name>
    <name type="synonym">Phaseolus mungo</name>
    <dbReference type="NCBI Taxonomy" id="3915"/>
    <lineage>
        <taxon>Eukaryota</taxon>
        <taxon>Viridiplantae</taxon>
        <taxon>Streptophyta</taxon>
        <taxon>Embryophyta</taxon>
        <taxon>Tracheophyta</taxon>
        <taxon>Spermatophyta</taxon>
        <taxon>Magnoliopsida</taxon>
        <taxon>eudicotyledons</taxon>
        <taxon>Gunneridae</taxon>
        <taxon>Pentapetalae</taxon>
        <taxon>rosids</taxon>
        <taxon>fabids</taxon>
        <taxon>Fabales</taxon>
        <taxon>Fabaceae</taxon>
        <taxon>Papilionoideae</taxon>
        <taxon>50 kb inversion clade</taxon>
        <taxon>NPAAA clade</taxon>
        <taxon>indigoferoid/millettioid clade</taxon>
        <taxon>Phaseoleae</taxon>
        <taxon>Vigna</taxon>
    </lineage>
</organism>
<dbReference type="Gene3D" id="1.10.238.10">
    <property type="entry name" value="EF-hand"/>
    <property type="match status" value="2"/>
</dbReference>
<protein>
    <recommendedName>
        <fullName evidence="5">EF-hand domain-containing protein</fullName>
    </recommendedName>
</protein>
<dbReference type="InterPro" id="IPR002048">
    <property type="entry name" value="EF_hand_dom"/>
</dbReference>
<dbReference type="EMBL" id="CP144696">
    <property type="protein sequence ID" value="WVZ13187.1"/>
    <property type="molecule type" value="Genomic_DNA"/>
</dbReference>
<dbReference type="SMART" id="SM00054">
    <property type="entry name" value="EFh"/>
    <property type="match status" value="4"/>
</dbReference>
<keyword evidence="2" id="KW-0479">Metal-binding</keyword>
<sequence>MAMDSVYGSSPPFQTAPFGHPRHFYLAVDRLHFKMQTVIELVDLVARRPSLPIVVCCSTRDDLDSLCSSLSTLPFVSSSALYSDLAEDERASLLEKFRQVTARWSQSNHGGAPDEDDIRKDEISHMIIVTDACLPLLSSGELPLNAHLLINYELPAKKETYARRLAACLTADGIVINMVVGGEVVTLKSIEESSNIVMQEMPMQASTNLDNFSSEVEDSALISDMTKFNIEAVTLILKNSIINRHNVGKRLGETSRQVFNSRPTLGGNINSVPYYVGLSITVLDELCFQTCVHGPLDGLAVAQTAYLVHVKCNGVFVLHPHSFYVHPHKNGQNPNCPLAITTFLYSDSATFLSKQYLEPRGNLKEEGYLYKQTMMQFNYSFSWKPSSSRNHLAQKNSFISRQTSNNEGQSFRPKEEEMKWVFQKFDTNKDGKISLEEYKAAARALDRGIGEAEAVKGFRVMDSDGDGFVDFKEFVEMVNGEGRIKEADIKNAFQLFDLNGDGKISAQELSQVLKRLGESCSLSSCKKMVKGVDGNGDGFIDLNEFTRMMMSGQKLG</sequence>
<keyword evidence="4" id="KW-0106">Calcium</keyword>
<feature type="domain" description="EF-hand" evidence="5">
    <location>
        <begin position="484"/>
        <end position="519"/>
    </location>
</feature>
<dbReference type="Gene3D" id="3.40.50.300">
    <property type="entry name" value="P-loop containing nucleotide triphosphate hydrolases"/>
    <property type="match status" value="1"/>
</dbReference>
<gene>
    <name evidence="6" type="ORF">V8G54_017717</name>
</gene>
<dbReference type="SUPFAM" id="SSF47473">
    <property type="entry name" value="EF-hand"/>
    <property type="match status" value="1"/>
</dbReference>
<proteinExistence type="predicted"/>
<dbReference type="GO" id="GO:0005509">
    <property type="term" value="F:calcium ion binding"/>
    <property type="evidence" value="ECO:0007669"/>
    <property type="project" value="InterPro"/>
</dbReference>
<dbReference type="PANTHER" id="PTHR10891">
    <property type="entry name" value="EF-HAND CALCIUM-BINDING DOMAIN CONTAINING PROTEIN"/>
    <property type="match status" value="1"/>
</dbReference>
<dbReference type="InterPro" id="IPR018247">
    <property type="entry name" value="EF_Hand_1_Ca_BS"/>
</dbReference>
<accession>A0AAQ3S0J1</accession>
<dbReference type="InterPro" id="IPR011992">
    <property type="entry name" value="EF-hand-dom_pair"/>
</dbReference>
<feature type="domain" description="EF-hand" evidence="5">
    <location>
        <begin position="449"/>
        <end position="483"/>
    </location>
</feature>
<evidence type="ECO:0000256" key="1">
    <source>
        <dbReference type="ARBA" id="ARBA00003291"/>
    </source>
</evidence>
<dbReference type="AlphaFoldDB" id="A0AAQ3S0J1"/>
<dbReference type="PROSITE" id="PS50222">
    <property type="entry name" value="EF_HAND_2"/>
    <property type="match status" value="4"/>
</dbReference>
<evidence type="ECO:0000313" key="6">
    <source>
        <dbReference type="EMBL" id="WVZ13187.1"/>
    </source>
</evidence>
<keyword evidence="7" id="KW-1185">Reference proteome</keyword>
<keyword evidence="3" id="KW-0677">Repeat</keyword>
<dbReference type="PROSITE" id="PS00018">
    <property type="entry name" value="EF_HAND_1"/>
    <property type="match status" value="3"/>
</dbReference>
<evidence type="ECO:0000256" key="2">
    <source>
        <dbReference type="ARBA" id="ARBA00022723"/>
    </source>
</evidence>
<evidence type="ECO:0000256" key="3">
    <source>
        <dbReference type="ARBA" id="ARBA00022737"/>
    </source>
</evidence>
<evidence type="ECO:0000256" key="4">
    <source>
        <dbReference type="ARBA" id="ARBA00022837"/>
    </source>
</evidence>
<dbReference type="FunFam" id="1.10.238.10:FF:000089">
    <property type="entry name" value="calmodulin-like protein 3"/>
    <property type="match status" value="1"/>
</dbReference>
<dbReference type="GO" id="GO:0005737">
    <property type="term" value="C:cytoplasm"/>
    <property type="evidence" value="ECO:0007669"/>
    <property type="project" value="UniProtKB-ARBA"/>
</dbReference>
<reference evidence="6 7" key="1">
    <citation type="journal article" date="2023" name="Life. Sci Alliance">
        <title>Evolutionary insights into 3D genome organization and epigenetic landscape of Vigna mungo.</title>
        <authorList>
            <person name="Junaid A."/>
            <person name="Singh B."/>
            <person name="Bhatia S."/>
        </authorList>
    </citation>
    <scope>NUCLEOTIDE SEQUENCE [LARGE SCALE GENOMIC DNA]</scope>
    <source>
        <strain evidence="6">Urdbean</strain>
    </source>
</reference>
<evidence type="ECO:0000259" key="5">
    <source>
        <dbReference type="PROSITE" id="PS50222"/>
    </source>
</evidence>
<comment type="function">
    <text evidence="1">Potential calcium sensor.</text>
</comment>
<dbReference type="Pfam" id="PF13499">
    <property type="entry name" value="EF-hand_7"/>
    <property type="match status" value="2"/>
</dbReference>
<dbReference type="Proteomes" id="UP001374535">
    <property type="component" value="Chromosome 5"/>
</dbReference>
<name>A0AAQ3S0J1_VIGMU</name>
<feature type="domain" description="EF-hand" evidence="5">
    <location>
        <begin position="413"/>
        <end position="448"/>
    </location>
</feature>